<proteinExistence type="predicted"/>
<feature type="compositionally biased region" description="Basic and acidic residues" evidence="1">
    <location>
        <begin position="22"/>
        <end position="60"/>
    </location>
</feature>
<gene>
    <name evidence="2" type="ORF">TSPGSL018_17016</name>
</gene>
<dbReference type="EMBL" id="GBEZ01007790">
    <property type="protein sequence ID" value="JAC77699.1"/>
    <property type="molecule type" value="Transcribed_RNA"/>
</dbReference>
<accession>A0A061S3Y7</accession>
<evidence type="ECO:0000256" key="1">
    <source>
        <dbReference type="SAM" id="MobiDB-lite"/>
    </source>
</evidence>
<feature type="non-terminal residue" evidence="2">
    <location>
        <position position="1"/>
    </location>
</feature>
<evidence type="ECO:0000313" key="2">
    <source>
        <dbReference type="EMBL" id="JAC77699.1"/>
    </source>
</evidence>
<protein>
    <submittedName>
        <fullName evidence="2">Uncharacterized protein</fullName>
    </submittedName>
</protein>
<sequence length="60" mass="6759">QEVCNGGRRAWTVCSRGNAALGRERKGGGARGERRVEQEEREAVGEAMEKDRERKRDGEE</sequence>
<reference evidence="2" key="1">
    <citation type="submission" date="2014-05" db="EMBL/GenBank/DDBJ databases">
        <title>The transcriptome of the halophilic microalga Tetraselmis sp. GSL018 isolated from the Great Salt Lake, Utah.</title>
        <authorList>
            <person name="Jinkerson R.E."/>
            <person name="D'Adamo S."/>
            <person name="Posewitz M.C."/>
        </authorList>
    </citation>
    <scope>NUCLEOTIDE SEQUENCE</scope>
    <source>
        <strain evidence="2">GSL018</strain>
    </source>
</reference>
<dbReference type="AlphaFoldDB" id="A0A061S3Y7"/>
<feature type="region of interest" description="Disordered" evidence="1">
    <location>
        <begin position="21"/>
        <end position="60"/>
    </location>
</feature>
<name>A0A061S3Y7_9CHLO</name>
<organism evidence="2">
    <name type="scientific">Tetraselmis sp. GSL018</name>
    <dbReference type="NCBI Taxonomy" id="582737"/>
    <lineage>
        <taxon>Eukaryota</taxon>
        <taxon>Viridiplantae</taxon>
        <taxon>Chlorophyta</taxon>
        <taxon>core chlorophytes</taxon>
        <taxon>Chlorodendrophyceae</taxon>
        <taxon>Chlorodendrales</taxon>
        <taxon>Chlorodendraceae</taxon>
        <taxon>Tetraselmis</taxon>
    </lineage>
</organism>